<reference evidence="2" key="1">
    <citation type="journal article" date="2022" name="Nat. Commun.">
        <title>Chromosome evolution and the genetic basis of agronomically important traits in greater yam.</title>
        <authorList>
            <person name="Bredeson J.V."/>
            <person name="Lyons J.B."/>
            <person name="Oniyinde I.O."/>
            <person name="Okereke N.R."/>
            <person name="Kolade O."/>
            <person name="Nnabue I."/>
            <person name="Nwadili C.O."/>
            <person name="Hribova E."/>
            <person name="Parker M."/>
            <person name="Nwogha J."/>
            <person name="Shu S."/>
            <person name="Carlson J."/>
            <person name="Kariba R."/>
            <person name="Muthemba S."/>
            <person name="Knop K."/>
            <person name="Barton G.J."/>
            <person name="Sherwood A.V."/>
            <person name="Lopez-Montes A."/>
            <person name="Asiedu R."/>
            <person name="Jamnadass R."/>
            <person name="Muchugi A."/>
            <person name="Goodstein D."/>
            <person name="Egesi C.N."/>
            <person name="Featherston J."/>
            <person name="Asfaw A."/>
            <person name="Simpson G.G."/>
            <person name="Dolezel J."/>
            <person name="Hendre P.S."/>
            <person name="Van Deynze A."/>
            <person name="Kumar P.L."/>
            <person name="Obidiegwu J.E."/>
            <person name="Bhattacharjee R."/>
            <person name="Rokhsar D.S."/>
        </authorList>
    </citation>
    <scope>NUCLEOTIDE SEQUENCE [LARGE SCALE GENOMIC DNA]</scope>
    <source>
        <strain evidence="2">cv. TDa95/00328</strain>
    </source>
</reference>
<keyword evidence="1" id="KW-0804">Transcription</keyword>
<keyword evidence="1" id="KW-0240">DNA-directed RNA polymerase</keyword>
<organism evidence="1 2">
    <name type="scientific">Dioscorea alata</name>
    <name type="common">Purple yam</name>
    <dbReference type="NCBI Taxonomy" id="55571"/>
    <lineage>
        <taxon>Eukaryota</taxon>
        <taxon>Viridiplantae</taxon>
        <taxon>Streptophyta</taxon>
        <taxon>Embryophyta</taxon>
        <taxon>Tracheophyta</taxon>
        <taxon>Spermatophyta</taxon>
        <taxon>Magnoliopsida</taxon>
        <taxon>Liliopsida</taxon>
        <taxon>Dioscoreales</taxon>
        <taxon>Dioscoreaceae</taxon>
        <taxon>Dioscorea</taxon>
    </lineage>
</organism>
<sequence length="238" mass="25436">MKGSLKGSDDASVKGRHIKIDSDSDSEGFLEEKSRTSSKGSSVKGGGKIPSDSLKSGKKVSLDSLKSGGKASFNTPIGSGTGGKDYKTGKAGGKGSLPHAQAVKVPIVEVDLKLELDLPKDAKVLMDCEATEILEGIQDHLLVLSRDPDIKMPESFNKALQHSKYGSHYTDVQSVRQVLDTLKVNGVTDGEICMIGNILPESVDEIYALVPSLKDNRDNNEGPIKDVLSNLAKYRNPK</sequence>
<accession>A0ACB7VJD9</accession>
<comment type="caution">
    <text evidence="1">The sequence shown here is derived from an EMBL/GenBank/DDBJ whole genome shotgun (WGS) entry which is preliminary data.</text>
</comment>
<evidence type="ECO:0000313" key="1">
    <source>
        <dbReference type="EMBL" id="KAH7674316.1"/>
    </source>
</evidence>
<name>A0ACB7VJD9_DIOAL</name>
<dbReference type="EMBL" id="CM037018">
    <property type="protein sequence ID" value="KAH7674316.1"/>
    <property type="molecule type" value="Genomic_DNA"/>
</dbReference>
<keyword evidence="2" id="KW-1185">Reference proteome</keyword>
<dbReference type="Proteomes" id="UP000827976">
    <property type="component" value="Chromosome 8"/>
</dbReference>
<evidence type="ECO:0000313" key="2">
    <source>
        <dbReference type="Proteomes" id="UP000827976"/>
    </source>
</evidence>
<proteinExistence type="predicted"/>
<gene>
    <name evidence="1" type="ORF">IHE45_08G065500</name>
</gene>
<protein>
    <submittedName>
        <fullName evidence="1">DNA-directed RNA polymerase II subunit RPB4 protein</fullName>
    </submittedName>
</protein>